<evidence type="ECO:0000256" key="1">
    <source>
        <dbReference type="SAM" id="Coils"/>
    </source>
</evidence>
<dbReference type="GO" id="GO:0006355">
    <property type="term" value="P:regulation of DNA-templated transcription"/>
    <property type="evidence" value="ECO:0007669"/>
    <property type="project" value="InterPro"/>
</dbReference>
<dbReference type="InterPro" id="IPR019734">
    <property type="entry name" value="TPR_rpt"/>
</dbReference>
<name>A0A3R6GQ12_9BACT</name>
<dbReference type="InterPro" id="IPR011990">
    <property type="entry name" value="TPR-like_helical_dom_sf"/>
</dbReference>
<dbReference type="SUPFAM" id="SSF48452">
    <property type="entry name" value="TPR-like"/>
    <property type="match status" value="1"/>
</dbReference>
<dbReference type="SMART" id="SM00028">
    <property type="entry name" value="TPR"/>
    <property type="match status" value="5"/>
</dbReference>
<dbReference type="EMBL" id="QRKC01000004">
    <property type="protein sequence ID" value="RHH77154.1"/>
    <property type="molecule type" value="Genomic_DNA"/>
</dbReference>
<sequence length="574" mass="67655">MNKFLQNITSLVAIVLFLIMGACNNHPQAPILLEVEKIIEEQPDSALSILNKVENINQLSEKDHATYCLLLTQAQDLNYITHTSDSLIKIAATYFEKSNDKHKASLSYYYMGRVNTDLHDALKAQEFYLKALEIGEKTKDYHLLAKICNNLGTLYNYQDIYDLALPMQKKALYYINMEQKQDTVNMSYILRNTARTFTLMNLEDSAVIYHKQALKYSRPYNISSILVDLGNIYIYKNEYVEAKKYIDLAQNSTTILKTLYPIYLSKGKLLSAMGQLDSAKYYLTQCSQSSNIYTQAGSLYHLAQVALKENDLNNYVKYTETYSTLRDSITKHSHFENIRIAQSMFNYQRIAKEKDQFEKKAAQRMIFIYQVIIIFFLTIAIFIFIFKREKIKKKRLTELKEEQYKRSQQYIENNNKQIFQLTETLHSKQEEMSEVERQLYEARKLMLEMENRQIFEKQGTILLLEKDFHNSSIYIRIHREDDIQLSPSEWEELHQLIDATYPDFTNRLIRLYPQISIEEIHICYLVKMQLSIKKIAFIMHITSSGVSQCRRRLYKKFTGEPQNIEKFDRFIADF</sequence>
<feature type="coiled-coil region" evidence="1">
    <location>
        <begin position="418"/>
        <end position="452"/>
    </location>
</feature>
<dbReference type="AlphaFoldDB" id="A0A3R6GQ12"/>
<feature type="transmembrane region" description="Helical" evidence="2">
    <location>
        <begin position="366"/>
        <end position="386"/>
    </location>
</feature>
<keyword evidence="2" id="KW-0472">Membrane</keyword>
<dbReference type="InterPro" id="IPR016032">
    <property type="entry name" value="Sig_transdc_resp-reg_C-effctor"/>
</dbReference>
<keyword evidence="2" id="KW-0812">Transmembrane</keyword>
<dbReference type="Gene3D" id="1.25.40.10">
    <property type="entry name" value="Tetratricopeptide repeat domain"/>
    <property type="match status" value="2"/>
</dbReference>
<evidence type="ECO:0000256" key="2">
    <source>
        <dbReference type="SAM" id="Phobius"/>
    </source>
</evidence>
<dbReference type="RefSeq" id="WP_122291150.1">
    <property type="nucleotide sequence ID" value="NZ_QRKC01000004.1"/>
</dbReference>
<proteinExistence type="predicted"/>
<keyword evidence="2" id="KW-1133">Transmembrane helix</keyword>
<evidence type="ECO:0008006" key="5">
    <source>
        <dbReference type="Google" id="ProtNLM"/>
    </source>
</evidence>
<evidence type="ECO:0000313" key="3">
    <source>
        <dbReference type="EMBL" id="RHH77154.1"/>
    </source>
</evidence>
<gene>
    <name evidence="3" type="ORF">DW191_10390</name>
</gene>
<comment type="caution">
    <text evidence="3">The sequence shown here is derived from an EMBL/GenBank/DDBJ whole genome shotgun (WGS) entry which is preliminary data.</text>
</comment>
<dbReference type="Pfam" id="PF13424">
    <property type="entry name" value="TPR_12"/>
    <property type="match status" value="1"/>
</dbReference>
<keyword evidence="1" id="KW-0175">Coiled coil</keyword>
<dbReference type="PROSITE" id="PS51257">
    <property type="entry name" value="PROKAR_LIPOPROTEIN"/>
    <property type="match status" value="1"/>
</dbReference>
<organism evidence="3 4">
    <name type="scientific">Parabacteroides merdae</name>
    <dbReference type="NCBI Taxonomy" id="46503"/>
    <lineage>
        <taxon>Bacteria</taxon>
        <taxon>Pseudomonadati</taxon>
        <taxon>Bacteroidota</taxon>
        <taxon>Bacteroidia</taxon>
        <taxon>Bacteroidales</taxon>
        <taxon>Tannerellaceae</taxon>
        <taxon>Parabacteroides</taxon>
    </lineage>
</organism>
<evidence type="ECO:0000313" key="4">
    <source>
        <dbReference type="Proteomes" id="UP000283732"/>
    </source>
</evidence>
<reference evidence="3 4" key="1">
    <citation type="submission" date="2018-08" db="EMBL/GenBank/DDBJ databases">
        <title>A genome reference for cultivated species of the human gut microbiota.</title>
        <authorList>
            <person name="Zou Y."/>
            <person name="Xue W."/>
            <person name="Luo G."/>
        </authorList>
    </citation>
    <scope>NUCLEOTIDE SEQUENCE [LARGE SCALE GENOMIC DNA]</scope>
    <source>
        <strain evidence="3 4">AM16-50</strain>
    </source>
</reference>
<dbReference type="SUPFAM" id="SSF46894">
    <property type="entry name" value="C-terminal effector domain of the bipartite response regulators"/>
    <property type="match status" value="1"/>
</dbReference>
<dbReference type="Proteomes" id="UP000283732">
    <property type="component" value="Unassembled WGS sequence"/>
</dbReference>
<protein>
    <recommendedName>
        <fullName evidence="5">Tetratricopeptide repeat protein</fullName>
    </recommendedName>
</protein>
<dbReference type="GO" id="GO:0003677">
    <property type="term" value="F:DNA binding"/>
    <property type="evidence" value="ECO:0007669"/>
    <property type="project" value="InterPro"/>
</dbReference>
<accession>A0A3R6GQ12</accession>